<evidence type="ECO:0000313" key="1">
    <source>
        <dbReference type="EMBL" id="DAF98712.1"/>
    </source>
</evidence>
<dbReference type="InterPro" id="IPR009636">
    <property type="entry name" value="SCAF"/>
</dbReference>
<dbReference type="Pfam" id="PF06810">
    <property type="entry name" value="Phage_scaffold"/>
    <property type="match status" value="1"/>
</dbReference>
<sequence>MRLIFMPCHTAINWTITPPEVQKAIPTPLKERLINNFRRIVTVKNIYEILKEYGLEVPEDKKADFDKAWKENYRTISDYDKVVSQRDNYKTSLDDVNAKLKEFEGVDVKDLQGQITKLQGDLKAKDDEYAAKEADRMFMDSVKEAVKTAGGRNEKAVIAMLDIDALKKSKNQSDDIKTALENVKKSDGYLFGVDEPINNPVGGTGGNGGADIGGDDVAALRAAMGLPEKK</sequence>
<proteinExistence type="predicted"/>
<dbReference type="GO" id="GO:0019069">
    <property type="term" value="P:viral capsid assembly"/>
    <property type="evidence" value="ECO:0007669"/>
    <property type="project" value="InterPro"/>
</dbReference>
<reference evidence="1" key="1">
    <citation type="journal article" date="2021" name="Proc. Natl. Acad. Sci. U.S.A.">
        <title>A Catalog of Tens of Thousands of Viruses from Human Metagenomes Reveals Hidden Associations with Chronic Diseases.</title>
        <authorList>
            <person name="Tisza M.J."/>
            <person name="Buck C.B."/>
        </authorList>
    </citation>
    <scope>NUCLEOTIDE SEQUENCE</scope>
    <source>
        <strain evidence="1">Ct8rU2</strain>
    </source>
</reference>
<accession>A0A8S5UW48</accession>
<dbReference type="EMBL" id="BK016154">
    <property type="protein sequence ID" value="DAF98712.1"/>
    <property type="molecule type" value="Genomic_DNA"/>
</dbReference>
<name>A0A8S5UW48_9CAUD</name>
<protein>
    <submittedName>
        <fullName evidence="1">Minor structural protein</fullName>
    </submittedName>
</protein>
<organism evidence="1">
    <name type="scientific">Siphoviridae sp. ct8rU2</name>
    <dbReference type="NCBI Taxonomy" id="2825366"/>
    <lineage>
        <taxon>Viruses</taxon>
        <taxon>Duplodnaviria</taxon>
        <taxon>Heunggongvirae</taxon>
        <taxon>Uroviricota</taxon>
        <taxon>Caudoviricetes</taxon>
    </lineage>
</organism>